<dbReference type="AlphaFoldDB" id="A0A1S8A6C0"/>
<proteinExistence type="predicted"/>
<evidence type="ECO:0000313" key="1">
    <source>
        <dbReference type="EMBL" id="GAW25654.1"/>
    </source>
</evidence>
<reference evidence="1" key="1">
    <citation type="submission" date="2016-03" db="EMBL/GenBank/DDBJ databases">
        <title>Draft genome sequence of Rosellinia necatrix.</title>
        <authorList>
            <person name="Kanematsu S."/>
        </authorList>
    </citation>
    <scope>NUCLEOTIDE SEQUENCE [LARGE SCALE GENOMIC DNA]</scope>
    <source>
        <strain evidence="1">W97</strain>
    </source>
</reference>
<evidence type="ECO:0000313" key="2">
    <source>
        <dbReference type="Proteomes" id="UP000054516"/>
    </source>
</evidence>
<keyword evidence="2" id="KW-1185">Reference proteome</keyword>
<dbReference type="Proteomes" id="UP000054516">
    <property type="component" value="Unassembled WGS sequence"/>
</dbReference>
<organism evidence="1">
    <name type="scientific">Rosellinia necatrix</name>
    <name type="common">White root-rot fungus</name>
    <dbReference type="NCBI Taxonomy" id="77044"/>
    <lineage>
        <taxon>Eukaryota</taxon>
        <taxon>Fungi</taxon>
        <taxon>Dikarya</taxon>
        <taxon>Ascomycota</taxon>
        <taxon>Pezizomycotina</taxon>
        <taxon>Sordariomycetes</taxon>
        <taxon>Xylariomycetidae</taxon>
        <taxon>Xylariales</taxon>
        <taxon>Xylariaceae</taxon>
        <taxon>Rosellinia</taxon>
    </lineage>
</organism>
<accession>A0A1S8A6C0</accession>
<dbReference type="OrthoDB" id="4730126at2759"/>
<name>A0A1S8A6C0_ROSNE</name>
<gene>
    <name evidence="1" type="ORF">SAMD00023353_1002060</name>
</gene>
<dbReference type="EMBL" id="DF977455">
    <property type="protein sequence ID" value="GAW25654.1"/>
    <property type="molecule type" value="Genomic_DNA"/>
</dbReference>
<protein>
    <submittedName>
        <fullName evidence="1">Uncharacterized protein</fullName>
    </submittedName>
</protein>
<sequence length="90" mass="10219">MGDSREGVRFMGYCGQEHARFKPIVITHSPGGMTETEKYLCGANVTWIPRGADKSRLMRFNAPNGLVEGDLEKFLYRNLLTSRRQAISPW</sequence>